<dbReference type="Proteomes" id="UP000204231">
    <property type="component" value="Segment"/>
</dbReference>
<protein>
    <submittedName>
        <fullName evidence="1">Uncharacterized protein</fullName>
    </submittedName>
</protein>
<dbReference type="EMBL" id="KX752698">
    <property type="protein sequence ID" value="AON96833.1"/>
    <property type="molecule type" value="Genomic_DNA"/>
</dbReference>
<gene>
    <name evidence="1" type="ORF">SEA_TONENILI_82</name>
</gene>
<keyword evidence="2" id="KW-1185">Reference proteome</keyword>
<dbReference type="OrthoDB" id="37071at10239"/>
<sequence length="98" mass="11251">MKTVRVTTQRIKRDVSFGARYVEEMGAEGLKNRMYDTAIEDDDARWPGEQGWHVDSVEVISQYIDPRHPGVIRVNALITESKTIRVPETTEEDPNYKG</sequence>
<dbReference type="RefSeq" id="YP_009287946.1">
    <property type="nucleotide sequence ID" value="NC_031080.1"/>
</dbReference>
<name>A0A1C9EH68_9CAUD</name>
<proteinExistence type="predicted"/>
<dbReference type="KEGG" id="vg:29066480"/>
<evidence type="ECO:0000313" key="2">
    <source>
        <dbReference type="Proteomes" id="UP000204231"/>
    </source>
</evidence>
<reference evidence="1 2" key="1">
    <citation type="submission" date="2016-08" db="EMBL/GenBank/DDBJ databases">
        <authorList>
            <person name="Acevedo E."/>
            <person name="Azhar M."/>
            <person name="Golebiewska U.P."/>
            <person name="Grzywna D."/>
            <person name="Guardiola R."/>
            <person name="Jackson O."/>
            <person name="John N."/>
            <person name="Kanavatsas C."/>
            <person name="Khan S."/>
            <person name="Leong J."/>
            <person name="Mansilla E."/>
            <person name="Muladjanov Y."/>
            <person name="Nouel J."/>
            <person name="Oh S."/>
            <person name="Oppedisano M."/>
            <person name="Sajid A."/>
            <person name="Samper M."/>
            <person name="Ugbeva O."/>
            <person name="Delesalle V.A."/>
            <person name="Garlena R.A."/>
            <person name="Russell D.A."/>
            <person name="Pope W.H."/>
            <person name="Jacobs-Sera D."/>
            <person name="Hendrix R.W."/>
            <person name="Hatfull G.F."/>
        </authorList>
    </citation>
    <scope>NUCLEOTIDE SEQUENCE [LARGE SCALE GENOMIC DNA]</scope>
</reference>
<accession>A0A1C9EH68</accession>
<dbReference type="GeneID" id="29066480"/>
<organism evidence="1 2">
    <name type="scientific">Mycobacterium phage Tonenili</name>
    <dbReference type="NCBI Taxonomy" id="1891703"/>
    <lineage>
        <taxon>Viruses</taxon>
        <taxon>Duplodnaviria</taxon>
        <taxon>Heunggongvirae</taxon>
        <taxon>Uroviricota</taxon>
        <taxon>Caudoviricetes</taxon>
        <taxon>Ceeclamvirinae</taxon>
        <taxon>Bixzunavirus</taxon>
        <taxon>Bixzunavirus tonenili</taxon>
    </lineage>
</organism>
<evidence type="ECO:0000313" key="1">
    <source>
        <dbReference type="EMBL" id="AON96833.1"/>
    </source>
</evidence>